<accession>A0ABD0KAI6</accession>
<name>A0ABD0KAI6_9CAEN</name>
<evidence type="ECO:0000313" key="1">
    <source>
        <dbReference type="EMBL" id="KAK7484099.1"/>
    </source>
</evidence>
<keyword evidence="2" id="KW-1185">Reference proteome</keyword>
<protein>
    <submittedName>
        <fullName evidence="1">Uncharacterized protein</fullName>
    </submittedName>
</protein>
<proteinExistence type="predicted"/>
<reference evidence="1 2" key="1">
    <citation type="journal article" date="2023" name="Sci. Data">
        <title>Genome assembly of the Korean intertidal mud-creeper Batillaria attramentaria.</title>
        <authorList>
            <person name="Patra A.K."/>
            <person name="Ho P.T."/>
            <person name="Jun S."/>
            <person name="Lee S.J."/>
            <person name="Kim Y."/>
            <person name="Won Y.J."/>
        </authorList>
    </citation>
    <scope>NUCLEOTIDE SEQUENCE [LARGE SCALE GENOMIC DNA]</scope>
    <source>
        <strain evidence="1">Wonlab-2016</strain>
    </source>
</reference>
<gene>
    <name evidence="1" type="ORF">BaRGS_00024711</name>
</gene>
<sequence>MTTGQRPPATRKHITARWQSSRRVFQELLLGKSIFGVWTQFLAITAALEVKAIRCSFYAQNSFDSAQT</sequence>
<dbReference type="AlphaFoldDB" id="A0ABD0KAI6"/>
<organism evidence="1 2">
    <name type="scientific">Batillaria attramentaria</name>
    <dbReference type="NCBI Taxonomy" id="370345"/>
    <lineage>
        <taxon>Eukaryota</taxon>
        <taxon>Metazoa</taxon>
        <taxon>Spiralia</taxon>
        <taxon>Lophotrochozoa</taxon>
        <taxon>Mollusca</taxon>
        <taxon>Gastropoda</taxon>
        <taxon>Caenogastropoda</taxon>
        <taxon>Sorbeoconcha</taxon>
        <taxon>Cerithioidea</taxon>
        <taxon>Batillariidae</taxon>
        <taxon>Batillaria</taxon>
    </lineage>
</organism>
<dbReference type="Proteomes" id="UP001519460">
    <property type="component" value="Unassembled WGS sequence"/>
</dbReference>
<comment type="caution">
    <text evidence="1">The sequence shown here is derived from an EMBL/GenBank/DDBJ whole genome shotgun (WGS) entry which is preliminary data.</text>
</comment>
<evidence type="ECO:0000313" key="2">
    <source>
        <dbReference type="Proteomes" id="UP001519460"/>
    </source>
</evidence>
<dbReference type="EMBL" id="JACVVK020000216">
    <property type="protein sequence ID" value="KAK7484099.1"/>
    <property type="molecule type" value="Genomic_DNA"/>
</dbReference>